<dbReference type="PROSITE" id="PS50048">
    <property type="entry name" value="ZN2_CY6_FUNGAL_2"/>
    <property type="match status" value="1"/>
</dbReference>
<evidence type="ECO:0000256" key="2">
    <source>
        <dbReference type="ARBA" id="ARBA00023125"/>
    </source>
</evidence>
<dbReference type="InterPro" id="IPR053178">
    <property type="entry name" value="Osmoadaptation_assoc"/>
</dbReference>
<dbReference type="SUPFAM" id="SSF57701">
    <property type="entry name" value="Zn2/Cys6 DNA-binding domain"/>
    <property type="match status" value="1"/>
</dbReference>
<keyword evidence="3" id="KW-0804">Transcription</keyword>
<dbReference type="GO" id="GO:0000981">
    <property type="term" value="F:DNA-binding transcription factor activity, RNA polymerase II-specific"/>
    <property type="evidence" value="ECO:0007669"/>
    <property type="project" value="InterPro"/>
</dbReference>
<keyword evidence="2" id="KW-0238">DNA-binding</keyword>
<dbReference type="InterPro" id="IPR001138">
    <property type="entry name" value="Zn2Cys6_DnaBD"/>
</dbReference>
<evidence type="ECO:0000313" key="7">
    <source>
        <dbReference type="Proteomes" id="UP000042958"/>
    </source>
</evidence>
<evidence type="ECO:0000259" key="5">
    <source>
        <dbReference type="PROSITE" id="PS50048"/>
    </source>
</evidence>
<gene>
    <name evidence="6" type="ORF">PMG11_00370</name>
</gene>
<evidence type="ECO:0000256" key="3">
    <source>
        <dbReference type="ARBA" id="ARBA00023163"/>
    </source>
</evidence>
<name>A0A0F7TCF3_PENBI</name>
<keyword evidence="1" id="KW-0805">Transcription regulation</keyword>
<evidence type="ECO:0000256" key="4">
    <source>
        <dbReference type="ARBA" id="ARBA00023242"/>
    </source>
</evidence>
<dbReference type="STRING" id="104259.A0A0F7TCF3"/>
<dbReference type="SMART" id="SM00066">
    <property type="entry name" value="GAL4"/>
    <property type="match status" value="1"/>
</dbReference>
<dbReference type="AlphaFoldDB" id="A0A0F7TCF3"/>
<dbReference type="GO" id="GO:0003677">
    <property type="term" value="F:DNA binding"/>
    <property type="evidence" value="ECO:0007669"/>
    <property type="project" value="UniProtKB-KW"/>
</dbReference>
<dbReference type="GO" id="GO:0008270">
    <property type="term" value="F:zinc ion binding"/>
    <property type="evidence" value="ECO:0007669"/>
    <property type="project" value="InterPro"/>
</dbReference>
<keyword evidence="4" id="KW-0539">Nucleus</keyword>
<dbReference type="Pfam" id="PF00172">
    <property type="entry name" value="Zn_clus"/>
    <property type="match status" value="1"/>
</dbReference>
<evidence type="ECO:0000256" key="1">
    <source>
        <dbReference type="ARBA" id="ARBA00023015"/>
    </source>
</evidence>
<dbReference type="Gene3D" id="4.10.240.10">
    <property type="entry name" value="Zn(2)-C6 fungal-type DNA-binding domain"/>
    <property type="match status" value="1"/>
</dbReference>
<dbReference type="CDD" id="cd00067">
    <property type="entry name" value="GAL4"/>
    <property type="match status" value="1"/>
</dbReference>
<dbReference type="InterPro" id="IPR036864">
    <property type="entry name" value="Zn2-C6_fun-type_DNA-bd_sf"/>
</dbReference>
<dbReference type="OrthoDB" id="4491390at2759"/>
<accession>A0A0F7TCF3</accession>
<keyword evidence="7" id="KW-1185">Reference proteome</keyword>
<sequence length="556" mass="62673">MGGKPWSSAGCRTCKKRKLKCDEQKPHCARCIKRGIECLGYIDRRIFMHQASMLPERQHNDTRRPTNSFQYSRRAREFILPVTPSASPAIRVQLSSSFLNTYFPHHMEKIAGSDSWYSLFNSWVSLPSKNELFDRALSALSCICLGRTNQDRGLYHHGLLQYTKAIRLQSNMIDRGLCTEEMLYSALVFLEIESYSCPEGMEGWYTHAIGAYALIKRYRSTAETSKSPAMVCLLNRFAKLLMVLIISSLNVSGEEYKQIVQSCRETPLDGLVKLYADSAIIAQAADFISPLDYGACQLLLHHSLAHENNIIAWYEQIKDEIGGAPQECAEDELLCSGLARDDDLFGTPYRFASLENARIHILVWNLLRDLQPYIYKARILIKSLIQDNLPNNQLKSENQQLAIYYADQMARSVLYCVQDDFKSCGVQCLIFCLCQTAKTWIDVKKADKITWCQEIFDFAAGLGFDYANRLKETMMSQWIQAEQTDSVALSPNKELTERVGEESDVAGVSELAALPGMLGKPSMSDVPGLSSMSPTAKLSDARFAVTVPVRERGSIQ</sequence>
<organism evidence="6 7">
    <name type="scientific">Penicillium brasilianum</name>
    <dbReference type="NCBI Taxonomy" id="104259"/>
    <lineage>
        <taxon>Eukaryota</taxon>
        <taxon>Fungi</taxon>
        <taxon>Dikarya</taxon>
        <taxon>Ascomycota</taxon>
        <taxon>Pezizomycotina</taxon>
        <taxon>Eurotiomycetes</taxon>
        <taxon>Eurotiomycetidae</taxon>
        <taxon>Eurotiales</taxon>
        <taxon>Aspergillaceae</taxon>
        <taxon>Penicillium</taxon>
    </lineage>
</organism>
<feature type="domain" description="Zn(2)-C6 fungal-type" evidence="5">
    <location>
        <begin position="10"/>
        <end position="38"/>
    </location>
</feature>
<dbReference type="EMBL" id="CDHK01000001">
    <property type="protein sequence ID" value="CEJ54045.1"/>
    <property type="molecule type" value="Genomic_DNA"/>
</dbReference>
<reference evidence="7" key="1">
    <citation type="journal article" date="2015" name="Genome Announc.">
        <title>Draft genome sequence of the fungus Penicillium brasilianum MG11.</title>
        <authorList>
            <person name="Horn F."/>
            <person name="Linde J."/>
            <person name="Mattern D.J."/>
            <person name="Walther G."/>
            <person name="Guthke R."/>
            <person name="Brakhage A.A."/>
            <person name="Valiante V."/>
        </authorList>
    </citation>
    <scope>NUCLEOTIDE SEQUENCE [LARGE SCALE GENOMIC DNA]</scope>
    <source>
        <strain evidence="7">MG11</strain>
    </source>
</reference>
<proteinExistence type="predicted"/>
<evidence type="ECO:0000313" key="6">
    <source>
        <dbReference type="EMBL" id="CEJ54045.1"/>
    </source>
</evidence>
<dbReference type="Proteomes" id="UP000042958">
    <property type="component" value="Unassembled WGS sequence"/>
</dbReference>
<dbReference type="PANTHER" id="PTHR38111:SF11">
    <property type="entry name" value="TRANSCRIPTION FACTOR DOMAIN-CONTAINING PROTEIN-RELATED"/>
    <property type="match status" value="1"/>
</dbReference>
<dbReference type="PANTHER" id="PTHR38111">
    <property type="entry name" value="ZN(2)-C6 FUNGAL-TYPE DOMAIN-CONTAINING PROTEIN-RELATED"/>
    <property type="match status" value="1"/>
</dbReference>
<protein>
    <recommendedName>
        <fullName evidence="5">Zn(2)-C6 fungal-type domain-containing protein</fullName>
    </recommendedName>
</protein>
<dbReference type="PROSITE" id="PS00463">
    <property type="entry name" value="ZN2_CY6_FUNGAL_1"/>
    <property type="match status" value="1"/>
</dbReference>